<dbReference type="PROSITE" id="PS51257">
    <property type="entry name" value="PROKAR_LIPOPROTEIN"/>
    <property type="match status" value="1"/>
</dbReference>
<organism evidence="2 3">
    <name type="scientific">Candidatus Giovannonibacteria bacterium GW2011_GWA2_44_26</name>
    <dbReference type="NCBI Taxonomy" id="1618648"/>
    <lineage>
        <taxon>Bacteria</taxon>
        <taxon>Candidatus Giovannoniibacteriota</taxon>
    </lineage>
</organism>
<feature type="transmembrane region" description="Helical" evidence="1">
    <location>
        <begin position="44"/>
        <end position="62"/>
    </location>
</feature>
<comment type="caution">
    <text evidence="2">The sequence shown here is derived from an EMBL/GenBank/DDBJ whole genome shotgun (WGS) entry which is preliminary data.</text>
</comment>
<keyword evidence="1" id="KW-1133">Transmembrane helix</keyword>
<evidence type="ECO:0000313" key="3">
    <source>
        <dbReference type="Proteomes" id="UP000033945"/>
    </source>
</evidence>
<feature type="transmembrane region" description="Helical" evidence="1">
    <location>
        <begin position="74"/>
        <end position="92"/>
    </location>
</feature>
<keyword evidence="1" id="KW-0812">Transmembrane</keyword>
<keyword evidence="1" id="KW-0472">Membrane</keyword>
<name>A0A0G1L2X3_9BACT</name>
<accession>A0A0G1L2X3</accession>
<dbReference type="EMBL" id="LCIT01000007">
    <property type="protein sequence ID" value="KKT62982.1"/>
    <property type="molecule type" value="Genomic_DNA"/>
</dbReference>
<evidence type="ECO:0000313" key="2">
    <source>
        <dbReference type="EMBL" id="KKT62982.1"/>
    </source>
</evidence>
<reference evidence="2 3" key="1">
    <citation type="journal article" date="2015" name="Nature">
        <title>rRNA introns, odd ribosomes, and small enigmatic genomes across a large radiation of phyla.</title>
        <authorList>
            <person name="Brown C.T."/>
            <person name="Hug L.A."/>
            <person name="Thomas B.C."/>
            <person name="Sharon I."/>
            <person name="Castelle C.J."/>
            <person name="Singh A."/>
            <person name="Wilkins M.J."/>
            <person name="Williams K.H."/>
            <person name="Banfield J.F."/>
        </authorList>
    </citation>
    <scope>NUCLEOTIDE SEQUENCE [LARGE SCALE GENOMIC DNA]</scope>
</reference>
<protein>
    <submittedName>
        <fullName evidence="2">Uncharacterized protein</fullName>
    </submittedName>
</protein>
<proteinExistence type="predicted"/>
<feature type="transmembrane region" description="Helical" evidence="1">
    <location>
        <begin position="112"/>
        <end position="133"/>
    </location>
</feature>
<dbReference type="Proteomes" id="UP000033945">
    <property type="component" value="Unassembled WGS sequence"/>
</dbReference>
<evidence type="ECO:0000256" key="1">
    <source>
        <dbReference type="SAM" id="Phobius"/>
    </source>
</evidence>
<dbReference type="AlphaFoldDB" id="A0A0G1L2X3"/>
<sequence length="145" mass="16856">MKDRVIDELLKLLCWFLTGLFVCGFAACMGSYESRTGHEWGGSPAFVFMAIFGFGIWCLRYFRKFDPERYRERANLLRDIAGILIFVLWGSFWVTLSDDCDRFGCESRGWGIWQAMIVNLIFFIFGTAVYGLWLKIQSKRLKTAT</sequence>
<feature type="transmembrane region" description="Helical" evidence="1">
    <location>
        <begin position="12"/>
        <end position="32"/>
    </location>
</feature>
<gene>
    <name evidence="2" type="ORF">UW55_C0007G0022</name>
</gene>